<accession>A0ABD1S0F3</accession>
<comment type="caution">
    <text evidence="2">The sequence shown here is derived from an EMBL/GenBank/DDBJ whole genome shotgun (WGS) entry which is preliminary data.</text>
</comment>
<dbReference type="EMBL" id="JBFOLJ010000011">
    <property type="protein sequence ID" value="KAL2494194.1"/>
    <property type="molecule type" value="Genomic_DNA"/>
</dbReference>
<evidence type="ECO:0000256" key="1">
    <source>
        <dbReference type="SAM" id="MobiDB-lite"/>
    </source>
</evidence>
<reference evidence="3" key="1">
    <citation type="submission" date="2024-07" db="EMBL/GenBank/DDBJ databases">
        <title>Two chromosome-level genome assemblies of Korean endemic species Abeliophyllum distichum and Forsythia ovata (Oleaceae).</title>
        <authorList>
            <person name="Jang H."/>
        </authorList>
    </citation>
    <scope>NUCLEOTIDE SEQUENCE [LARGE SCALE GENOMIC DNA]</scope>
</reference>
<proteinExistence type="predicted"/>
<sequence>MAAYLTTWLSKFIIPRVNFEMMVLLGGCIPPLPMLSKLNSTDARKAAAEALYEVSSGLSDDRIDFAFGRLMDSRACARSVKDVGKPGRKENEFGLMIREMDEESSMSGKTAGVTSGKGAGSSTPLLEVSNSDSKAPLVADVTNDTSHKVPTVQPEVMPNGDKVVQAPSAAPIPVPVSEIVIDLSMDNSSKKDHVEGVNQTLVTGDVLDDTRTRLVDKEYEAAFTLVQKKKKQIAKQKGIQHTNLKLSGNVLAGNSPRLRAARTEFKPDIHIHTVSKEAFFFMTL</sequence>
<feature type="region of interest" description="Disordered" evidence="1">
    <location>
        <begin position="103"/>
        <end position="133"/>
    </location>
</feature>
<dbReference type="Proteomes" id="UP001604277">
    <property type="component" value="Unassembled WGS sequence"/>
</dbReference>
<feature type="compositionally biased region" description="Polar residues" evidence="1">
    <location>
        <begin position="120"/>
        <end position="133"/>
    </location>
</feature>
<organism evidence="2 3">
    <name type="scientific">Forsythia ovata</name>
    <dbReference type="NCBI Taxonomy" id="205694"/>
    <lineage>
        <taxon>Eukaryota</taxon>
        <taxon>Viridiplantae</taxon>
        <taxon>Streptophyta</taxon>
        <taxon>Embryophyta</taxon>
        <taxon>Tracheophyta</taxon>
        <taxon>Spermatophyta</taxon>
        <taxon>Magnoliopsida</taxon>
        <taxon>eudicotyledons</taxon>
        <taxon>Gunneridae</taxon>
        <taxon>Pentapetalae</taxon>
        <taxon>asterids</taxon>
        <taxon>lamiids</taxon>
        <taxon>Lamiales</taxon>
        <taxon>Oleaceae</taxon>
        <taxon>Forsythieae</taxon>
        <taxon>Forsythia</taxon>
    </lineage>
</organism>
<name>A0ABD1S0F3_9LAMI</name>
<dbReference type="AlphaFoldDB" id="A0ABD1S0F3"/>
<keyword evidence="3" id="KW-1185">Reference proteome</keyword>
<gene>
    <name evidence="2" type="ORF">Fot_37951</name>
</gene>
<evidence type="ECO:0000313" key="2">
    <source>
        <dbReference type="EMBL" id="KAL2494194.1"/>
    </source>
</evidence>
<protein>
    <submittedName>
        <fullName evidence="2">Uncharacterized protein</fullName>
    </submittedName>
</protein>
<evidence type="ECO:0000313" key="3">
    <source>
        <dbReference type="Proteomes" id="UP001604277"/>
    </source>
</evidence>